<proteinExistence type="inferred from homology"/>
<dbReference type="PROSITE" id="PS50889">
    <property type="entry name" value="S4"/>
    <property type="match status" value="1"/>
</dbReference>
<comment type="similarity">
    <text evidence="5">Belongs to the RqcP family.</text>
</comment>
<gene>
    <name evidence="5" type="primary">rqcP</name>
    <name evidence="7" type="ORF">CaldiYA01_18050</name>
</gene>
<evidence type="ECO:0000313" key="7">
    <source>
        <dbReference type="EMBL" id="BCS81845.1"/>
    </source>
</evidence>
<evidence type="ECO:0000256" key="2">
    <source>
        <dbReference type="ARBA" id="ARBA00022730"/>
    </source>
</evidence>
<comment type="function">
    <text evidence="5">Key component of the ribosome quality control system (RQC), a ribosome-associated complex that mediates the extraction of incompletely synthesized nascent chains from stalled ribosomes and their subsequent degradation. RqcH recruits Ala-charged tRNA, and with RqcP directs the elongation of stalled nascent chains on 50S ribosomal subunits, leading to non-templated C-terminal alanine extensions (Ala tail). The Ala tail promotes nascent chain degradation. RqcP is associated with the translocation-like movement of the peptidyl-tRNA from the A-site into the P-site.</text>
</comment>
<comment type="subunit">
    <text evidence="5">Associates with stalled 50S ribosomal subunits. Binds to RqcH, 23S rRNA and the P-site tRNA. Does not require RqcH for association with 50S subunits.</text>
</comment>
<sequence length="80" mass="9111">MRIDKYLKVSRIIKRRTLAQQACEAGRVFVNGRVAKPSTDIKVGDIIEVHFGDRVFKCKVASVDEKVQKNLANSMYEVIE</sequence>
<keyword evidence="8" id="KW-1185">Reference proteome</keyword>
<dbReference type="InterPro" id="IPR025490">
    <property type="entry name" value="RqcP"/>
</dbReference>
<name>A0ABM7NNZ5_9FIRM</name>
<reference evidence="7 8" key="1">
    <citation type="submission" date="2021-02" db="EMBL/GenBank/DDBJ databases">
        <title>Nitrogen-fixing ability and nitrogen fixation related genes of thermophilic fermentative bacteria in the genus Caldicellulosiruptor.</title>
        <authorList>
            <person name="Chen Y."/>
            <person name="Nishihara A."/>
            <person name="Haruta S."/>
        </authorList>
    </citation>
    <scope>NUCLEOTIDE SEQUENCE [LARGE SCALE GENOMIC DNA]</scope>
    <source>
        <strain evidence="7 8">YA01</strain>
    </source>
</reference>
<dbReference type="InterPro" id="IPR002942">
    <property type="entry name" value="S4_RNA-bd"/>
</dbReference>
<evidence type="ECO:0000256" key="4">
    <source>
        <dbReference type="ARBA" id="ARBA00022917"/>
    </source>
</evidence>
<dbReference type="HAMAP" id="MF_00871">
    <property type="entry name" value="RqcP"/>
    <property type="match status" value="1"/>
</dbReference>
<dbReference type="SMART" id="SM00363">
    <property type="entry name" value="S4"/>
    <property type="match status" value="1"/>
</dbReference>
<evidence type="ECO:0000313" key="8">
    <source>
        <dbReference type="Proteomes" id="UP000663623"/>
    </source>
</evidence>
<keyword evidence="3 5" id="KW-0694">RNA-binding</keyword>
<dbReference type="Pfam" id="PF01479">
    <property type="entry name" value="S4"/>
    <property type="match status" value="1"/>
</dbReference>
<evidence type="ECO:0000256" key="1">
    <source>
        <dbReference type="ARBA" id="ARBA00022555"/>
    </source>
</evidence>
<dbReference type="EMBL" id="AP024480">
    <property type="protein sequence ID" value="BCS81845.1"/>
    <property type="molecule type" value="Genomic_DNA"/>
</dbReference>
<protein>
    <recommendedName>
        <fullName evidence="5">RQC P-site tRNA stabilizing factor</fullName>
        <shortName evidence="5">RqcP</shortName>
    </recommendedName>
    <alternativeName>
        <fullName evidence="5">Ribosome-associated protein quality control protein P</fullName>
    </alternativeName>
</protein>
<evidence type="ECO:0000256" key="3">
    <source>
        <dbReference type="ARBA" id="ARBA00022884"/>
    </source>
</evidence>
<dbReference type="Proteomes" id="UP000663623">
    <property type="component" value="Chromosome"/>
</dbReference>
<keyword evidence="2 5" id="KW-0699">rRNA-binding</keyword>
<evidence type="ECO:0000259" key="6">
    <source>
        <dbReference type="SMART" id="SM00363"/>
    </source>
</evidence>
<feature type="domain" description="RNA-binding S4" evidence="6">
    <location>
        <begin position="1"/>
        <end position="61"/>
    </location>
</feature>
<dbReference type="SUPFAM" id="SSF55174">
    <property type="entry name" value="Alpha-L RNA-binding motif"/>
    <property type="match status" value="1"/>
</dbReference>
<organism evidence="7 8">
    <name type="scientific">Caldicellulosiruptor diazotrophicus</name>
    <dbReference type="NCBI Taxonomy" id="2806205"/>
    <lineage>
        <taxon>Bacteria</taxon>
        <taxon>Bacillati</taxon>
        <taxon>Bacillota</taxon>
        <taxon>Bacillota incertae sedis</taxon>
        <taxon>Caldicellulosiruptorales</taxon>
        <taxon>Caldicellulosiruptoraceae</taxon>
        <taxon>Caldicellulosiruptor</taxon>
    </lineage>
</organism>
<accession>A0ABM7NNZ5</accession>
<dbReference type="PIRSF" id="PIRSF038881">
    <property type="entry name" value="RNAbp_HP1423"/>
    <property type="match status" value="1"/>
</dbReference>
<dbReference type="Gene3D" id="3.10.290.10">
    <property type="entry name" value="RNA-binding S4 domain"/>
    <property type="match status" value="1"/>
</dbReference>
<dbReference type="RefSeq" id="WP_207178963.1">
    <property type="nucleotide sequence ID" value="NZ_AP024480.1"/>
</dbReference>
<dbReference type="InterPro" id="IPR036986">
    <property type="entry name" value="S4_RNA-bd_sf"/>
</dbReference>
<evidence type="ECO:0000256" key="5">
    <source>
        <dbReference type="HAMAP-Rule" id="MF_00871"/>
    </source>
</evidence>
<keyword evidence="4 5" id="KW-0648">Protein biosynthesis</keyword>
<keyword evidence="1 5" id="KW-0820">tRNA-binding</keyword>
<dbReference type="CDD" id="cd00165">
    <property type="entry name" value="S4"/>
    <property type="match status" value="1"/>
</dbReference>